<protein>
    <submittedName>
        <fullName evidence="1">Phage protein U</fullName>
    </submittedName>
</protein>
<dbReference type="OrthoDB" id="1550902at2"/>
<dbReference type="AlphaFoldDB" id="A0A157SK12"/>
<gene>
    <name evidence="1" type="ORF">SAMEA3906487_02283</name>
</gene>
<keyword evidence="2" id="KW-1185">Reference proteome</keyword>
<dbReference type="EMBL" id="LT546645">
    <property type="protein sequence ID" value="SAI70601.1"/>
    <property type="molecule type" value="Genomic_DNA"/>
</dbReference>
<dbReference type="STRING" id="123899.SAMEA3906487_02283"/>
<evidence type="ECO:0000313" key="2">
    <source>
        <dbReference type="Proteomes" id="UP000076825"/>
    </source>
</evidence>
<dbReference type="Proteomes" id="UP000076825">
    <property type="component" value="Chromosome 1"/>
</dbReference>
<dbReference type="Pfam" id="PF06995">
    <property type="entry name" value="Phage_P2_GpU"/>
    <property type="match status" value="1"/>
</dbReference>
<dbReference type="PIRSF" id="PIRSF029208">
    <property type="entry name" value="Phage_tail_GPU"/>
    <property type="match status" value="1"/>
</dbReference>
<sequence>MMMALGMFVFSLPTVAYQSLRRSTDWRHASNSRMGTAPGYQFVGRGEDSTTLSGLLIPELAGSAGALALLRRMADTGKAYILVDGSGTVYGPHIIDKIDEDHSEFFFNGQSQRVDFSISLKSVGDDQARTLLDDLKLPIGRMDSSILDWSL</sequence>
<evidence type="ECO:0000313" key="1">
    <source>
        <dbReference type="EMBL" id="SAI70601.1"/>
    </source>
</evidence>
<dbReference type="InterPro" id="IPR016912">
    <property type="entry name" value="Phage_P2_GpU"/>
</dbReference>
<reference evidence="1 2" key="1">
    <citation type="submission" date="2016-04" db="EMBL/GenBank/DDBJ databases">
        <authorList>
            <consortium name="Pathogen Informatics"/>
        </authorList>
    </citation>
    <scope>NUCLEOTIDE SEQUENCE [LARGE SCALE GENOMIC DNA]</scope>
    <source>
        <strain evidence="1 2">H044680328</strain>
    </source>
</reference>
<organism evidence="1 2">
    <name type="scientific">Bordetella trematum</name>
    <dbReference type="NCBI Taxonomy" id="123899"/>
    <lineage>
        <taxon>Bacteria</taxon>
        <taxon>Pseudomonadati</taxon>
        <taxon>Pseudomonadota</taxon>
        <taxon>Betaproteobacteria</taxon>
        <taxon>Burkholderiales</taxon>
        <taxon>Alcaligenaceae</taxon>
        <taxon>Bordetella</taxon>
    </lineage>
</organism>
<dbReference type="InterPro" id="IPR009734">
    <property type="entry name" value="Myoviridae_GpU"/>
</dbReference>
<dbReference type="PATRIC" id="fig|123899.6.peg.2271"/>
<name>A0A157SK12_9BORD</name>
<proteinExistence type="predicted"/>
<dbReference type="RefSeq" id="WP_063491950.1">
    <property type="nucleotide sequence ID" value="NZ_CP016340.1"/>
</dbReference>
<accession>A0A157SK12</accession>
<dbReference type="GeneID" id="56590446"/>
<dbReference type="KEGG" id="btrm:SAMEA390648702283"/>